<dbReference type="Proteomes" id="UP000663193">
    <property type="component" value="Chromosome 4"/>
</dbReference>
<dbReference type="InterPro" id="IPR002347">
    <property type="entry name" value="SDR_fam"/>
</dbReference>
<dbReference type="PANTHER" id="PTHR24320">
    <property type="entry name" value="RETINOL DEHYDROGENASE"/>
    <property type="match status" value="1"/>
</dbReference>
<accession>A0A7U2HZH0</accession>
<dbReference type="OrthoDB" id="191139at2759"/>
<reference evidence="6" key="1">
    <citation type="journal article" date="2021" name="BMC Genomics">
        <title>Chromosome-level genome assembly and manually-curated proteome of model necrotroph Parastagonospora nodorum Sn15 reveals a genome-wide trove of candidate effector homologs, and redundancy of virulence-related functions within an accessory chromosome.</title>
        <authorList>
            <person name="Bertazzoni S."/>
            <person name="Jones D.A.B."/>
            <person name="Phan H.T."/>
            <person name="Tan K.-C."/>
            <person name="Hane J.K."/>
        </authorList>
    </citation>
    <scope>NUCLEOTIDE SEQUENCE [LARGE SCALE GENOMIC DNA]</scope>
    <source>
        <strain evidence="6">SN15 / ATCC MYA-4574 / FGSC 10173)</strain>
    </source>
</reference>
<dbReference type="GO" id="GO:0016491">
    <property type="term" value="F:oxidoreductase activity"/>
    <property type="evidence" value="ECO:0007669"/>
    <property type="project" value="UniProtKB-KW"/>
</dbReference>
<dbReference type="InterPro" id="IPR036291">
    <property type="entry name" value="NAD(P)-bd_dom_sf"/>
</dbReference>
<dbReference type="PRINTS" id="PR00081">
    <property type="entry name" value="GDHRDH"/>
</dbReference>
<dbReference type="Gene3D" id="3.40.50.720">
    <property type="entry name" value="NAD(P)-binding Rossmann-like Domain"/>
    <property type="match status" value="1"/>
</dbReference>
<comment type="similarity">
    <text evidence="1 4">Belongs to the short-chain dehydrogenases/reductases (SDR) family.</text>
</comment>
<evidence type="ECO:0000256" key="1">
    <source>
        <dbReference type="ARBA" id="ARBA00006484"/>
    </source>
</evidence>
<gene>
    <name evidence="5" type="ORF">JI435_075930</name>
</gene>
<evidence type="ECO:0000313" key="6">
    <source>
        <dbReference type="Proteomes" id="UP000663193"/>
    </source>
</evidence>
<protein>
    <submittedName>
        <fullName evidence="5">Uncharacterized protein</fullName>
    </submittedName>
</protein>
<dbReference type="VEuPathDB" id="FungiDB:JI435_075930"/>
<evidence type="ECO:0000256" key="2">
    <source>
        <dbReference type="ARBA" id="ARBA00022857"/>
    </source>
</evidence>
<dbReference type="AlphaFoldDB" id="A0A7U2HZH0"/>
<evidence type="ECO:0000256" key="3">
    <source>
        <dbReference type="ARBA" id="ARBA00023002"/>
    </source>
</evidence>
<dbReference type="PRINTS" id="PR00080">
    <property type="entry name" value="SDRFAMILY"/>
</dbReference>
<organism evidence="5 6">
    <name type="scientific">Phaeosphaeria nodorum (strain SN15 / ATCC MYA-4574 / FGSC 10173)</name>
    <name type="common">Glume blotch fungus</name>
    <name type="synonym">Parastagonospora nodorum</name>
    <dbReference type="NCBI Taxonomy" id="321614"/>
    <lineage>
        <taxon>Eukaryota</taxon>
        <taxon>Fungi</taxon>
        <taxon>Dikarya</taxon>
        <taxon>Ascomycota</taxon>
        <taxon>Pezizomycotina</taxon>
        <taxon>Dothideomycetes</taxon>
        <taxon>Pleosporomycetidae</taxon>
        <taxon>Pleosporales</taxon>
        <taxon>Pleosporineae</taxon>
        <taxon>Phaeosphaeriaceae</taxon>
        <taxon>Parastagonospora</taxon>
    </lineage>
</organism>
<keyword evidence="2" id="KW-0521">NADP</keyword>
<evidence type="ECO:0000256" key="4">
    <source>
        <dbReference type="RuleBase" id="RU000363"/>
    </source>
</evidence>
<name>A0A7U2HZH0_PHANO</name>
<dbReference type="SUPFAM" id="SSF51735">
    <property type="entry name" value="NAD(P)-binding Rossmann-fold domains"/>
    <property type="match status" value="1"/>
</dbReference>
<sequence length="358" mass="38902">MSPTRARLLLETIAYILRQLLDLPITALLLGSGFIIPLLKDSITTFNMGKTFDPAKDIGSLEGKVILVTGGNAGLGKQTITYLAAHSPARIYLAARTASKAESAIADIKSQVPNACEIVHLPLDLTSFSSIASAADTFKSRESRLDILINNAGIMAPPYSTTKEGYEIQFGTNHMGHALLTKLLLPTLLETAKQPGADVRIVSLSSAGHRMPASEGIVFDQAALENVNTWRRYGSSKLANILYARSLATHYPQITSVSLHPGVILTDLFNNLRSNPFLKVGIWLYGLIGTFLPGHFKSPVGGALNQTWCATVKKEELENGAYYMPVGVKSAGSSWARDKALEEKLWEYTESELVRHGY</sequence>
<dbReference type="PANTHER" id="PTHR24320:SF282">
    <property type="entry name" value="WW DOMAIN-CONTAINING OXIDOREDUCTASE"/>
    <property type="match status" value="1"/>
</dbReference>
<evidence type="ECO:0000313" key="5">
    <source>
        <dbReference type="EMBL" id="QRC94351.1"/>
    </source>
</evidence>
<proteinExistence type="inferred from homology"/>
<keyword evidence="3" id="KW-0560">Oxidoreductase</keyword>
<dbReference type="Pfam" id="PF00106">
    <property type="entry name" value="adh_short"/>
    <property type="match status" value="1"/>
</dbReference>
<keyword evidence="6" id="KW-1185">Reference proteome</keyword>
<dbReference type="EMBL" id="CP069026">
    <property type="protein sequence ID" value="QRC94351.1"/>
    <property type="molecule type" value="Genomic_DNA"/>
</dbReference>